<dbReference type="SUPFAM" id="SSF56322">
    <property type="entry name" value="ADC synthase"/>
    <property type="match status" value="1"/>
</dbReference>
<keyword evidence="7" id="KW-1185">Reference proteome</keyword>
<evidence type="ECO:0000313" key="7">
    <source>
        <dbReference type="Proteomes" id="UP001597380"/>
    </source>
</evidence>
<feature type="region of interest" description="Disordered" evidence="3">
    <location>
        <begin position="269"/>
        <end position="290"/>
    </location>
</feature>
<dbReference type="InterPro" id="IPR006805">
    <property type="entry name" value="Anth_synth_I_N"/>
</dbReference>
<dbReference type="PANTHER" id="PTHR11236">
    <property type="entry name" value="AMINOBENZOATE/ANTHRANILATE SYNTHASE"/>
    <property type="match status" value="1"/>
</dbReference>
<evidence type="ECO:0000259" key="5">
    <source>
        <dbReference type="Pfam" id="PF04715"/>
    </source>
</evidence>
<dbReference type="Pfam" id="PF00425">
    <property type="entry name" value="Chorismate_bind"/>
    <property type="match status" value="1"/>
</dbReference>
<dbReference type="PANTHER" id="PTHR11236:SF50">
    <property type="entry name" value="AMINODEOXYCHORISMATE SYNTHASE COMPONENT 1"/>
    <property type="match status" value="1"/>
</dbReference>
<dbReference type="Pfam" id="PF04715">
    <property type="entry name" value="Anth_synt_I_N"/>
    <property type="match status" value="1"/>
</dbReference>
<dbReference type="PRINTS" id="PR00095">
    <property type="entry name" value="ANTSNTHASEI"/>
</dbReference>
<evidence type="ECO:0000259" key="4">
    <source>
        <dbReference type="Pfam" id="PF00425"/>
    </source>
</evidence>
<sequence length="458" mass="51152">MRNSLHLHQLDDQLDTLHELFSEVSDLPWSILLDSGNSQHMDAHYDIMVFDPLLTVTFEGDSSLITHRNGNIERIEQDPFELLRAQAEKWMPAIAPNQLPFCGGWLGYLSYDLGRAIETLPTLAESDITLPQLAMGLYDKGIIRCQESGKVTLFGWTRQALDSLKPLLDKNVECCATDAPFMLVSQWQSNMTEQAYKEKFGRIKHYLRQGDCYQINLAQRYTADYEGNEWDAYIKLQKANQSPFAAFIKTGGGAIISVSPERLLSVDDKKVQTKPIKGTRPRSNSPERDEQARLALQNAEKDKAENLMIVDLLRNDLSKVAKPGTVVVPKLFDIESFPAVHHLVSTIECELAGSTDAYELLRAVFPGGSITGAPKVRAMEIIEELEPHRRSVYCGSIGYISACGKLDSNIAIRTLICEESKIHCWGGGGLVYDSIADEEYQETKDKIAKILPILASGD</sequence>
<evidence type="ECO:0000256" key="3">
    <source>
        <dbReference type="SAM" id="MobiDB-lite"/>
    </source>
</evidence>
<dbReference type="EC" id="2.6.1.85" evidence="1"/>
<dbReference type="EMBL" id="JBHUHT010000009">
    <property type="protein sequence ID" value="MFD2095360.1"/>
    <property type="molecule type" value="Genomic_DNA"/>
</dbReference>
<dbReference type="InterPro" id="IPR015890">
    <property type="entry name" value="Chorismate_C"/>
</dbReference>
<dbReference type="RefSeq" id="WP_345338529.1">
    <property type="nucleotide sequence ID" value="NZ_BAABLI010000006.1"/>
</dbReference>
<dbReference type="InterPro" id="IPR005802">
    <property type="entry name" value="ADC_synth_comp_1"/>
</dbReference>
<proteinExistence type="predicted"/>
<dbReference type="Proteomes" id="UP001597380">
    <property type="component" value="Unassembled WGS sequence"/>
</dbReference>
<protein>
    <recommendedName>
        <fullName evidence="1">aminodeoxychorismate synthase</fullName>
        <ecNumber evidence="1">2.6.1.85</ecNumber>
    </recommendedName>
</protein>
<feature type="domain" description="Chorismate-utilising enzyme C-terminal" evidence="4">
    <location>
        <begin position="193"/>
        <end position="446"/>
    </location>
</feature>
<keyword evidence="6" id="KW-0032">Aminotransferase</keyword>
<evidence type="ECO:0000256" key="2">
    <source>
        <dbReference type="ARBA" id="ARBA00022679"/>
    </source>
</evidence>
<dbReference type="InterPro" id="IPR019999">
    <property type="entry name" value="Anth_synth_I-like"/>
</dbReference>
<evidence type="ECO:0000313" key="6">
    <source>
        <dbReference type="EMBL" id="MFD2095360.1"/>
    </source>
</evidence>
<keyword evidence="2 6" id="KW-0808">Transferase</keyword>
<comment type="caution">
    <text evidence="6">The sequence shown here is derived from an EMBL/GenBank/DDBJ whole genome shotgun (WGS) entry which is preliminary data.</text>
</comment>
<dbReference type="NCBIfam" id="TIGR00553">
    <property type="entry name" value="pabB"/>
    <property type="match status" value="1"/>
</dbReference>
<accession>A0ABW4XJA4</accession>
<dbReference type="GO" id="GO:0046820">
    <property type="term" value="F:4-amino-4-deoxychorismate synthase activity"/>
    <property type="evidence" value="ECO:0007669"/>
    <property type="project" value="UniProtKB-EC"/>
</dbReference>
<name>A0ABW4XJA4_9GAMM</name>
<gene>
    <name evidence="6" type="primary">pabB</name>
    <name evidence="6" type="ORF">ACFSJ3_05130</name>
</gene>
<organism evidence="6 7">
    <name type="scientific">Corallincola platygyrae</name>
    <dbReference type="NCBI Taxonomy" id="1193278"/>
    <lineage>
        <taxon>Bacteria</taxon>
        <taxon>Pseudomonadati</taxon>
        <taxon>Pseudomonadota</taxon>
        <taxon>Gammaproteobacteria</taxon>
        <taxon>Alteromonadales</taxon>
        <taxon>Psychromonadaceae</taxon>
        <taxon>Corallincola</taxon>
    </lineage>
</organism>
<evidence type="ECO:0000256" key="1">
    <source>
        <dbReference type="ARBA" id="ARBA00013139"/>
    </source>
</evidence>
<feature type="domain" description="Anthranilate synthase component I N-terminal" evidence="5">
    <location>
        <begin position="15"/>
        <end position="144"/>
    </location>
</feature>
<dbReference type="InterPro" id="IPR005801">
    <property type="entry name" value="ADC_synthase"/>
</dbReference>
<dbReference type="Gene3D" id="3.60.120.10">
    <property type="entry name" value="Anthranilate synthase"/>
    <property type="match status" value="1"/>
</dbReference>
<reference evidence="7" key="1">
    <citation type="journal article" date="2019" name="Int. J. Syst. Evol. Microbiol.">
        <title>The Global Catalogue of Microorganisms (GCM) 10K type strain sequencing project: providing services to taxonomists for standard genome sequencing and annotation.</title>
        <authorList>
            <consortium name="The Broad Institute Genomics Platform"/>
            <consortium name="The Broad Institute Genome Sequencing Center for Infectious Disease"/>
            <person name="Wu L."/>
            <person name="Ma J."/>
        </authorList>
    </citation>
    <scope>NUCLEOTIDE SEQUENCE [LARGE SCALE GENOMIC DNA]</scope>
    <source>
        <strain evidence="7">CGMCC 1.10992</strain>
    </source>
</reference>